<sequence>MSKPVILVYDLDHTLVDRVAVQVGNTGQYTTINTYNESHAQDAIRQYDQGFGFFSNQLACLITGWNNHLRPREQLLFKLREKEKRSPFRRPMPVIIITEDHREDLQRRALDPEQGQVCAYLHADDFEAQLVVILEQLLKKDAAASLNREAWEAFRQGLEED</sequence>
<reference evidence="1" key="1">
    <citation type="journal article" date="2014" name="Int. J. Syst. Evol. Microbiol.">
        <title>Complete genome sequence of Corynebacterium casei LMG S-19264T (=DSM 44701T), isolated from a smear-ripened cheese.</title>
        <authorList>
            <consortium name="US DOE Joint Genome Institute (JGI-PGF)"/>
            <person name="Walter F."/>
            <person name="Albersmeier A."/>
            <person name="Kalinowski J."/>
            <person name="Ruckert C."/>
        </authorList>
    </citation>
    <scope>NUCLEOTIDE SEQUENCE</scope>
    <source>
        <strain evidence="1">CGMCC 1.15425</strain>
    </source>
</reference>
<evidence type="ECO:0000313" key="2">
    <source>
        <dbReference type="Proteomes" id="UP000627715"/>
    </source>
</evidence>
<accession>A0A916VKJ7</accession>
<dbReference type="AlphaFoldDB" id="A0A916VKJ7"/>
<proteinExistence type="predicted"/>
<gene>
    <name evidence="1" type="ORF">GCM10011403_26740</name>
</gene>
<dbReference type="OrthoDB" id="7060953at2"/>
<organism evidence="1 2">
    <name type="scientific">Pseudohongiella nitratireducens</name>
    <dbReference type="NCBI Taxonomy" id="1768907"/>
    <lineage>
        <taxon>Bacteria</taxon>
        <taxon>Pseudomonadati</taxon>
        <taxon>Pseudomonadota</taxon>
        <taxon>Gammaproteobacteria</taxon>
        <taxon>Pseudomonadales</taxon>
        <taxon>Pseudohongiellaceae</taxon>
        <taxon>Pseudohongiella</taxon>
    </lineage>
</organism>
<reference evidence="1" key="2">
    <citation type="submission" date="2020-09" db="EMBL/GenBank/DDBJ databases">
        <authorList>
            <person name="Sun Q."/>
            <person name="Zhou Y."/>
        </authorList>
    </citation>
    <scope>NUCLEOTIDE SEQUENCE</scope>
    <source>
        <strain evidence="1">CGMCC 1.15425</strain>
    </source>
</reference>
<dbReference type="Proteomes" id="UP000627715">
    <property type="component" value="Unassembled WGS sequence"/>
</dbReference>
<dbReference type="RefSeq" id="WP_068810277.1">
    <property type="nucleotide sequence ID" value="NZ_BMIY01000012.1"/>
</dbReference>
<protein>
    <submittedName>
        <fullName evidence="1">Uncharacterized protein</fullName>
    </submittedName>
</protein>
<name>A0A916VKJ7_9GAMM</name>
<keyword evidence="2" id="KW-1185">Reference proteome</keyword>
<dbReference type="EMBL" id="BMIY01000012">
    <property type="protein sequence ID" value="GFZ81941.1"/>
    <property type="molecule type" value="Genomic_DNA"/>
</dbReference>
<evidence type="ECO:0000313" key="1">
    <source>
        <dbReference type="EMBL" id="GFZ81941.1"/>
    </source>
</evidence>
<comment type="caution">
    <text evidence="1">The sequence shown here is derived from an EMBL/GenBank/DDBJ whole genome shotgun (WGS) entry which is preliminary data.</text>
</comment>